<protein>
    <submittedName>
        <fullName evidence="1">T9SS type B sorting domain-containing protein</fullName>
    </submittedName>
</protein>
<organism evidence="1 2">
    <name type="scientific">Meishania litoralis</name>
    <dbReference type="NCBI Taxonomy" id="3434685"/>
    <lineage>
        <taxon>Bacteria</taxon>
        <taxon>Pseudomonadati</taxon>
        <taxon>Bacteroidota</taxon>
        <taxon>Flavobacteriia</taxon>
        <taxon>Flavobacteriales</taxon>
        <taxon>Flavobacteriaceae</taxon>
        <taxon>Meishania</taxon>
    </lineage>
</organism>
<sequence length="4613" mass="488704">MNNFTSKKFFLVSALLFSLIGLSQEFTSFTRTYPSGDSFRYQNNLRGDLTFIGNNIINRAEDPSIGPNTPYNNQNVRVPRWQRPPDYYNTETGGYWNYNDYKDMRYIDVDNDASTFSSSTSTFTFTDPSCSLIRYAGLYWSATYPSATANGSTTQANTIPVGQGRQTDNNQVKFKVPGGSYVDITGELLYDGFFSADPAMRANSPYAFYADVTDLITPLADPQGDYTVANIRATQGALTGQGGSAGGWTLVIVYENPTMVGRLITTYDGFAWVRGTNVVPINYSNFITIPSGPVNADIGAATLEGDFSINGDFMRIRAASNASFTTVQEQSGGLDSNNFFNSDITLDGVITTNRNPNSTNTLGYDTDMFQMSNPGNSVIPNDETAATFEFRTNGDQYYPFFNSFNIEIIEPNIVLEKRVEDIGGNDITGQGVNLGQNLDYVLSFQNIGNDDATGIDPSNPDYQPGDSPMYTIRDVLPINVTLDESSIVAPAGVTHSFDPATRTVTFFIPDNYVNAQDPIYSIRMRVRVAENCFDFIDACSDLIQNLAYSTYAGVENNNKISDDPSVTDFNACGFVVPGATNFLLDDLSDCNFRRTVELCGSDVVLDAGDNFDAYVWKRDDNNNGIFDASDTTITDGDPDNDPSTMTVNQVGTYIVDKIVADPCKGFKEIIDVVAYGSGTITNPIIDYYNTVNSDADPTNDLAGEIVQCSIDNDFLPKLFLCGLNDSRLLQVNILDAQSITWEKLDESSCAPTGDDCANKNLTCTWGSVGTGNNFNVDSPGKYRLSVTYQNGCNNRFYFNVFQNTLDIQYNKKDIVCTTPGNITVTNLGSGYAYRLVDADTGTVILPFGPTKSFDFAAGENGDYRVEVVQLDNNGDPIAGSCIFSTPDIGILERDVTYEVNVTNAGCTGMGSINLRINNADPDYEYEIRLDDGSNGGQGTLVDNETAQPDNNFTFTDLNPGDYIAIARTADGCEHIEQVTIVDENDLYLEARVSQHITCKEGNILMDSGGGKTPHTYAIWSYVDNNGITVTSYPSFGDIPASEYQTSQIFDILSPGDYSFVVVDRNNCYAISNTVTIEFRPAAEFDPTSVIDVLCFGDSTGVIQFNLVDDNGYQLTYYLFDAATFDENDYDYADALATNASGYFPGLPSGDYAIVINQRKGSASCDYFEYHTVSAPTNALDAQAVLVQDYTCTQDGIIEAQNVTGGTAPYAYSIDGVNFIPDTTPNAHRFENLTDGTYNITVRDANNCTFLAGPITIDPRNEPSDLVFAAAPITCDSPTSDVTVNVTDGNAPFTYEIIAPVGDATNNGNNATFVGLAPGTYTFRVTDDKGCILVRDHTIDPITPITVNGQLDNNITCFGLSNGAITFNVANFASTYDYIITGPAAFSGTTEASASLPFSSLAAGTYTITVTDNDTNCTATTFVTVAAPPATLLIADLDVTDITCSTSGTVPGSVVITAADGWGGYEYELEDPAGGIVGPQPTNSFTGLTDTTGDYTVTVRDAGGCEVTQTFALTPAVAPVLEVTANSLCYDSTTGLILTANVTSGGEAPFQYRLNGGPYQSNTDFTGLGPGSYTIEVIDSKNCSDTASIDVFPTLTASATLIKDLDCSATPDAEISINISGGNPTFTYEVYRDGASVQPSTAVPSIPFSYLTTTAGTYEFVITDSESCTITTNQIVITDNSPPTVLETVTNPLCSTSADGVVELQISGGLPPYQIIFDGSAPSAQTAYTGLIAGTYSYTVTDAKGCVFTNDVTLTAPLVLNPGTIDIVTDYRCDNTSAILQVINYSGGTPGYMFSIDGVNFQASDTFNTGITAGSYTITVRDANGCVEETPAIVVDPLDPPTDLSFAQTSPVCPAIVADVTVTVTDGTAPFTYEIIAPLGSAVNNGNNNVFTALSPGTYTLQVTDAKGCVIQENYTVADIPQVEVISQLTNNVSCFGYSDGAFSFTVSDFASTYSYTVENGSAVVVQSQNNINLTTAIAVTGLAADTYTVTVTDDSTNCSATTVTTISNPPVALDFTFANTPVTCTENSTITVTSTGGWGSYEYQLENTIGPAIVYPYQSSNLFANVPSGTYTVYVRDSGGCVLDKPITIDPAQAPTIALDAASDFCYDNSNQASLTINVTDGVAPYSYRINGGGLTTAIGNPFTISNLIPGSYDIQVTDAYGCVSNVLSETIEPQLSASAVLTKSLDCSVSPDAIIDVTISNGYTPYATYEVSADGGTTWSATTPIAGNSFSYSTPVAGTYHFRITDNRNCTVITQAIVEPITMPDITSLVQTTDILCNGDAGASIQVNLDNTQGVAPFTISVVNTTTSTNYGTQTSGLPAGTYEVTVTDAKSCTDMEVIVISEPDAIAYDINLVPITCDTASGTVPGSITVENLVGGTAEYTYYLTGNNGHSDAYTTTGGGEDHTFAILEFGIYEVDVIDANGCSLRTTNIIASPPDDLDIDVSTATANCAVGGTAIVTVTTAILGTDYEFGILDSFGVPYASTYYPPDVANGPTRTFTGLTPGITYTFVVHDNTTDCYYFETAAAPIDSPSNLTSTLDAVNNITCTGSADGNVSFTFDNYDSGATSVSYEIFNSQSNISAGITGSSSVNPPAVGTGVTVNNLGPLPYGVYYILFTENGGLYGGCTVASSQFTITESTNLLQVTASLEKNDNCNINAGQVSAIGQFGTAPYQYQIALTTDPAPTASTWSGSTANVFNVEGGDYRVYVKDANNCIQFDDVTVPTDPSPEISAVSVDQCTADEGGFNVDITLDVEGIAPYAISVDGSAPQAAAGLINAGDVVTISNLSSGAHTIEIFDANGCGEVENITIYAPIGVIANITADENCDPANSGEVTVTASGGSGNYSYEQISPAGPTNATGIFAGLTHSVAYTFEVTDTTTNCTEQVTITLPAPAIPTFTLAATDVSCFGGSDGTITVSLDAGNIDIPYLYSLDGGTTTQPSNVFNGLAQGTYNVTVISDKGCEDTKSIDINEPTELDVSASASAFSCDDAASTITVSINNDTFGNPSGTGPYVYSFDGGANYQPSNTYEVPFGSPDVNVVVKDANLCTDAVVVPIPIRQEVTATINLVQAIDCSNGQEIIEIVASNGSGTYTYSELPGGNPVADPTNIVLTQPGTYYYEVLDTVTNCSVTVEHTIAPYNLIDVTATVVTDATCSDSSDGVIQVTITGYTGTFDYQVLDSTGAPIGGTLDSDNATSDPYVFNVSTTLTAGTYSVQIIETAFPECNDTSNTVTIDGPEPLALQLISNVNANCNMSNAIITVQASGGTGPYTYGASISGSGVPGSFPFDNTVELDPTTSLNWDIYVRDANGCIIAAPLAITVDTDTSPDITLAIDDECADEGNFGVTVSLDAVNIGVAPYTMSIDGAAFQSIASFPYTYSGLNAGAHSIEIRDANGCGEIENITIEPELTASAIVLTQPTCAANDGVIAFTTNGGSGSYTAELLYTDFTATGIAPTGNQFNGVAFGDYIVRITDNTLGSPNCFADAPISLEEPTPVTLLATDKTDVSCFGASDGSITINMEPAAVGVNDNPPYTFEITDGISTFTQGDALFTGLTAGVWDITVTSNRGCIATDQVTINEPNVLTAAITDVVPFACDINNTQQSATIEVTITDGTPDYFYSVNGSAFLPTGGTIFTHSVTSAGNYDIVIRDANGCTYAIPTQVIDPLNTFVANTTLSDAITCVNGREEVLITVTDDGNPHTYTYELLPLGNPNGTQTATAGNTATFELTEVGTYTFRITDDATGCYVQTTYEVEPYDLIEVTAVAVDPVVCFNDGNGSLELTITGYTGTFDYEVFTQAGASVQTGSGNAISDPFTTVIGSLDGGNYYVTVAETDPASTLCSDDTNIITIISPDMPLTETSTPLADVTCDNNMGELSVVPNGGYSPYDITLTNTTTGQVYPTVNDVNAWVFTGLSAGDYTVDVVDAQGCPISTPYPNLFVMPTPVSGNAIPLQTDLACYGETTATVSAVNVINGSGSYEYILNYYDPADQNDPYNTIGATLDYSTGEQLSPDFNNLGTGIYSITITDGWNCDFETNLVVVREPLEVTASLVRTDPLTCATGVEFELTATGGSGIYEYSPDNITWFAMTSNPMPLPETGTLGAGTHQYYVRDAANGCDAVVSNAITEDPIDPLVLTVDQTAAFINCNGDATAVIYASATGGLGNYMFELYENSVTAANRIAGPQSLGEFSGLTAGTYWVNVTSEDCTTAPQEVIITEPEPLVFDVVVEDVLCVDDENGSITITPSGGAGGYIYSISPNLDQFDTENVFDELAPGDYGIIAQDQNGCFEYIEVTIGAPTQVEVNATSTPEICAGNEDGTIALTISGGTAPYSTALNSNADADYVQDRVDFTDLSAGSYVVFVRDANGCTTNMVVEVDPGVNLNATVEPVYECTGDAPSNYVNITLEDPSVIGDVLYALDSTDAADMQLNPDFRDISPGDHYIAIAHSNGCVITVPFSIEGFEPLTLSLEQRNLNEITAVATGGLEPYTFYFDDVDNGADNTYRIRRTDTYTVRVVDANGCEAISSIYMEFVDIEIPNFFSPNGDAENDTWLPKNLEAFPEILIKIYDRYGRVVDEISYADPRGWDGKYHENELPTGDYWYVIKMNGEEDNREFVGHFTLYR</sequence>
<evidence type="ECO:0000313" key="1">
    <source>
        <dbReference type="EMBL" id="MFH6603100.1"/>
    </source>
</evidence>
<name>A0ACC7LJ84_9FLAO</name>
<keyword evidence="2" id="KW-1185">Reference proteome</keyword>
<reference evidence="1" key="1">
    <citation type="submission" date="2024-09" db="EMBL/GenBank/DDBJ databases">
        <authorList>
            <person name="Liu J."/>
        </authorList>
    </citation>
    <scope>NUCLEOTIDE SEQUENCE</scope>
    <source>
        <strain evidence="1">NBU2967</strain>
    </source>
</reference>
<dbReference type="EMBL" id="JBHFPV010000001">
    <property type="protein sequence ID" value="MFH6603100.1"/>
    <property type="molecule type" value="Genomic_DNA"/>
</dbReference>
<evidence type="ECO:0000313" key="2">
    <source>
        <dbReference type="Proteomes" id="UP001595191"/>
    </source>
</evidence>
<comment type="caution">
    <text evidence="1">The sequence shown here is derived from an EMBL/GenBank/DDBJ whole genome shotgun (WGS) entry which is preliminary data.</text>
</comment>
<proteinExistence type="predicted"/>
<gene>
    <name evidence="1" type="ORF">ACEZ3G_06400</name>
</gene>
<accession>A0ACC7LJ84</accession>
<dbReference type="Proteomes" id="UP001595191">
    <property type="component" value="Unassembled WGS sequence"/>
</dbReference>